<reference evidence="2 3" key="1">
    <citation type="submission" date="2019-05" db="EMBL/GenBank/DDBJ databases">
        <title>Hymenobacter edaphi sp. nov., isolated from abandoned arsenic-contaminated farmland soil.</title>
        <authorList>
            <person name="Nie L."/>
        </authorList>
    </citation>
    <scope>NUCLEOTIDE SEQUENCE [LARGE SCALE GENOMIC DNA]</scope>
    <source>
        <strain evidence="2 3">1-3-3-8</strain>
    </source>
</reference>
<dbReference type="EMBL" id="VAJM01000008">
    <property type="protein sequence ID" value="TLM91189.1"/>
    <property type="molecule type" value="Genomic_DNA"/>
</dbReference>
<feature type="domain" description="Putative auto-transporter adhesin head GIN" evidence="1">
    <location>
        <begin position="45"/>
        <end position="226"/>
    </location>
</feature>
<dbReference type="Pfam" id="PF10988">
    <property type="entry name" value="DUF2807"/>
    <property type="match status" value="1"/>
</dbReference>
<dbReference type="AlphaFoldDB" id="A0A5R8WNC0"/>
<name>A0A5R8WNC0_9BACT</name>
<evidence type="ECO:0000259" key="1">
    <source>
        <dbReference type="Pfam" id="PF10988"/>
    </source>
</evidence>
<evidence type="ECO:0000313" key="2">
    <source>
        <dbReference type="EMBL" id="TLM91189.1"/>
    </source>
</evidence>
<protein>
    <submittedName>
        <fullName evidence="2">DUF2807 domain-containing protein</fullName>
    </submittedName>
</protein>
<comment type="caution">
    <text evidence="2">The sequence shown here is derived from an EMBL/GenBank/DDBJ whole genome shotgun (WGS) entry which is preliminary data.</text>
</comment>
<dbReference type="InterPro" id="IPR021255">
    <property type="entry name" value="DUF2807"/>
</dbReference>
<dbReference type="Proteomes" id="UP000305517">
    <property type="component" value="Unassembled WGS sequence"/>
</dbReference>
<sequence length="245" mass="26875">MRTVARLTTPLPTRFCMVSFKQLRQMMQVQGSGVLVSREYPVSSFTRLHLSAHGLVELVHGSEEKVVVECDDNLLEHLQVANSGRTLYVTSENKLRAPAFTDLRVTVYLRQLDQLHCAARGGEVSTRNTLVGAVPLALKVMSSGTTRLSVDVPKLTVNLACQGDVTLAGTAEEVQIQTAAEGNLDCRELRAQHLRLRNASAGNIDLYAEQTISLTHLGAGYIHYRGPARLADVRQYGAGDIRHVE</sequence>
<organism evidence="2 3">
    <name type="scientific">Hymenobacter jeollabukensis</name>
    <dbReference type="NCBI Taxonomy" id="2025313"/>
    <lineage>
        <taxon>Bacteria</taxon>
        <taxon>Pseudomonadati</taxon>
        <taxon>Bacteroidota</taxon>
        <taxon>Cytophagia</taxon>
        <taxon>Cytophagales</taxon>
        <taxon>Hymenobacteraceae</taxon>
        <taxon>Hymenobacter</taxon>
    </lineage>
</organism>
<dbReference type="OrthoDB" id="788989at2"/>
<keyword evidence="3" id="KW-1185">Reference proteome</keyword>
<proteinExistence type="predicted"/>
<gene>
    <name evidence="2" type="ORF">FDY95_16480</name>
</gene>
<evidence type="ECO:0000313" key="3">
    <source>
        <dbReference type="Proteomes" id="UP000305517"/>
    </source>
</evidence>
<dbReference type="Gene3D" id="2.160.20.120">
    <property type="match status" value="1"/>
</dbReference>
<accession>A0A5R8WNC0</accession>